<organism evidence="4 5">
    <name type="scientific">Haemaphysalis longicornis</name>
    <name type="common">Bush tick</name>
    <dbReference type="NCBI Taxonomy" id="44386"/>
    <lineage>
        <taxon>Eukaryota</taxon>
        <taxon>Metazoa</taxon>
        <taxon>Ecdysozoa</taxon>
        <taxon>Arthropoda</taxon>
        <taxon>Chelicerata</taxon>
        <taxon>Arachnida</taxon>
        <taxon>Acari</taxon>
        <taxon>Parasitiformes</taxon>
        <taxon>Ixodida</taxon>
        <taxon>Ixodoidea</taxon>
        <taxon>Ixodidae</taxon>
        <taxon>Haemaphysalinae</taxon>
        <taxon>Haemaphysalis</taxon>
    </lineage>
</organism>
<dbReference type="OrthoDB" id="6488226at2759"/>
<keyword evidence="1" id="KW-0863">Zinc-finger</keyword>
<feature type="domain" description="CCHC-type" evidence="3">
    <location>
        <begin position="254"/>
        <end position="267"/>
    </location>
</feature>
<feature type="region of interest" description="Disordered" evidence="2">
    <location>
        <begin position="474"/>
        <end position="493"/>
    </location>
</feature>
<feature type="compositionally biased region" description="Polar residues" evidence="2">
    <location>
        <begin position="341"/>
        <end position="351"/>
    </location>
</feature>
<dbReference type="InterPro" id="IPR036875">
    <property type="entry name" value="Znf_CCHC_sf"/>
</dbReference>
<evidence type="ECO:0000256" key="1">
    <source>
        <dbReference type="PROSITE-ProRule" id="PRU00047"/>
    </source>
</evidence>
<dbReference type="PROSITE" id="PS50158">
    <property type="entry name" value="ZF_CCHC"/>
    <property type="match status" value="1"/>
</dbReference>
<evidence type="ECO:0000313" key="5">
    <source>
        <dbReference type="Proteomes" id="UP000821853"/>
    </source>
</evidence>
<keyword evidence="5" id="KW-1185">Reference proteome</keyword>
<reference evidence="4 5" key="1">
    <citation type="journal article" date="2020" name="Cell">
        <title>Large-Scale Comparative Analyses of Tick Genomes Elucidate Their Genetic Diversity and Vector Capacities.</title>
        <authorList>
            <consortium name="Tick Genome and Microbiome Consortium (TIGMIC)"/>
            <person name="Jia N."/>
            <person name="Wang J."/>
            <person name="Shi W."/>
            <person name="Du L."/>
            <person name="Sun Y."/>
            <person name="Zhan W."/>
            <person name="Jiang J.F."/>
            <person name="Wang Q."/>
            <person name="Zhang B."/>
            <person name="Ji P."/>
            <person name="Bell-Sakyi L."/>
            <person name="Cui X.M."/>
            <person name="Yuan T.T."/>
            <person name="Jiang B.G."/>
            <person name="Yang W.F."/>
            <person name="Lam T.T."/>
            <person name="Chang Q.C."/>
            <person name="Ding S.J."/>
            <person name="Wang X.J."/>
            <person name="Zhu J.G."/>
            <person name="Ruan X.D."/>
            <person name="Zhao L."/>
            <person name="Wei J.T."/>
            <person name="Ye R.Z."/>
            <person name="Que T.C."/>
            <person name="Du C.H."/>
            <person name="Zhou Y.H."/>
            <person name="Cheng J.X."/>
            <person name="Dai P.F."/>
            <person name="Guo W.B."/>
            <person name="Han X.H."/>
            <person name="Huang E.J."/>
            <person name="Li L.F."/>
            <person name="Wei W."/>
            <person name="Gao Y.C."/>
            <person name="Liu J.Z."/>
            <person name="Shao H.Z."/>
            <person name="Wang X."/>
            <person name="Wang C.C."/>
            <person name="Yang T.C."/>
            <person name="Huo Q.B."/>
            <person name="Li W."/>
            <person name="Chen H.Y."/>
            <person name="Chen S.E."/>
            <person name="Zhou L.G."/>
            <person name="Ni X.B."/>
            <person name="Tian J.H."/>
            <person name="Sheng Y."/>
            <person name="Liu T."/>
            <person name="Pan Y.S."/>
            <person name="Xia L.Y."/>
            <person name="Li J."/>
            <person name="Zhao F."/>
            <person name="Cao W.C."/>
        </authorList>
    </citation>
    <scope>NUCLEOTIDE SEQUENCE [LARGE SCALE GENOMIC DNA]</scope>
    <source>
        <strain evidence="4">HaeL-2018</strain>
    </source>
</reference>
<feature type="region of interest" description="Disordered" evidence="2">
    <location>
        <begin position="325"/>
        <end position="422"/>
    </location>
</feature>
<dbReference type="SMART" id="SM00343">
    <property type="entry name" value="ZnF_C2HC"/>
    <property type="match status" value="1"/>
</dbReference>
<dbReference type="VEuPathDB" id="VectorBase:HLOH_051648"/>
<dbReference type="AlphaFoldDB" id="A0A9J6GHE9"/>
<dbReference type="Proteomes" id="UP000821853">
    <property type="component" value="Chromosome 5"/>
</dbReference>
<accession>A0A9J6GHE9</accession>
<protein>
    <recommendedName>
        <fullName evidence="3">CCHC-type domain-containing protein</fullName>
    </recommendedName>
</protein>
<keyword evidence="1" id="KW-0479">Metal-binding</keyword>
<feature type="compositionally biased region" description="Basic and acidic residues" evidence="2">
    <location>
        <begin position="325"/>
        <end position="340"/>
    </location>
</feature>
<evidence type="ECO:0000259" key="3">
    <source>
        <dbReference type="PROSITE" id="PS50158"/>
    </source>
</evidence>
<feature type="compositionally biased region" description="Basic residues" evidence="2">
    <location>
        <begin position="368"/>
        <end position="378"/>
    </location>
</feature>
<name>A0A9J6GHE9_HAELO</name>
<sequence length="567" mass="64409">MVMEVTVDDTDIDPSELKESSWITKVTKKVTELQDHGRREKQTTNDICTAAAFELEKKVKGSPAGEHKALQAGKQLQGRPIASRLPRLPHTDHKVILRPKEGLELTKLSLVYVGGTIRLAANVHWERGKEEDQVVLNKIQGTITYSTPKKEDALKVLALKKLQFGSKVYEVTTYMAAPEDCGRGVVHGIDRRITEEELEVGLSHPTNPPVLGVRRMGTSESVIITFGVSWVPRWVRILGSPIQCFLYRKKHEVCFKCGQVGHRSDVCNNEPSEKCRKCGSPPSPTGEHDCKPKCQLCGKDHETGDRRCKALYRTPYLIKKRQWERKLDEETRKQEEENGKQRQGNGPSTSKDTQRKSRQDQSRDRGRSKSRKRSKSRNRSVSFPRLPSLRKETTNNTTNLYSASVGARETPKHSTPKVGWGSGVTQDANAVITNELQEQNRYQKELIRELREQNKFLTEQLKAMQQQIEEIKSAKESGPVDGESMQVVNTSPSEQPELRQILCKLDEYEARFTTLERALVALPEQIKSLKKIEGRLGELEKRADRLQKSQTRKLKCMRNQDIRVDGS</sequence>
<gene>
    <name evidence="4" type="ORF">HPB48_021141</name>
</gene>
<feature type="region of interest" description="Disordered" evidence="2">
    <location>
        <begin position="269"/>
        <end position="291"/>
    </location>
</feature>
<dbReference type="GO" id="GO:0003676">
    <property type="term" value="F:nucleic acid binding"/>
    <property type="evidence" value="ECO:0007669"/>
    <property type="project" value="InterPro"/>
</dbReference>
<dbReference type="SUPFAM" id="SSF57756">
    <property type="entry name" value="Retrovirus zinc finger-like domains"/>
    <property type="match status" value="1"/>
</dbReference>
<feature type="compositionally biased region" description="Basic and acidic residues" evidence="2">
    <location>
        <begin position="352"/>
        <end position="367"/>
    </location>
</feature>
<dbReference type="GO" id="GO:0008270">
    <property type="term" value="F:zinc ion binding"/>
    <property type="evidence" value="ECO:0007669"/>
    <property type="project" value="UniProtKB-KW"/>
</dbReference>
<proteinExistence type="predicted"/>
<dbReference type="EMBL" id="JABSTR010000007">
    <property type="protein sequence ID" value="KAH9374821.1"/>
    <property type="molecule type" value="Genomic_DNA"/>
</dbReference>
<dbReference type="InterPro" id="IPR001878">
    <property type="entry name" value="Znf_CCHC"/>
</dbReference>
<comment type="caution">
    <text evidence="4">The sequence shown here is derived from an EMBL/GenBank/DDBJ whole genome shotgun (WGS) entry which is preliminary data.</text>
</comment>
<keyword evidence="1" id="KW-0862">Zinc</keyword>
<evidence type="ECO:0000313" key="4">
    <source>
        <dbReference type="EMBL" id="KAH9374821.1"/>
    </source>
</evidence>
<evidence type="ECO:0000256" key="2">
    <source>
        <dbReference type="SAM" id="MobiDB-lite"/>
    </source>
</evidence>